<dbReference type="Gene3D" id="3.40.50.1360">
    <property type="match status" value="1"/>
</dbReference>
<dbReference type="EMBL" id="JAVYJV010000019">
    <property type="protein sequence ID" value="KAK4344803.1"/>
    <property type="molecule type" value="Genomic_DNA"/>
</dbReference>
<dbReference type="PANTHER" id="PTHR11054:SF9">
    <property type="entry name" value="6-PHOSPHOGLUCONOLACTONASE-RELATED"/>
    <property type="match status" value="1"/>
</dbReference>
<dbReference type="InterPro" id="IPR039104">
    <property type="entry name" value="6PGL"/>
</dbReference>
<evidence type="ECO:0000256" key="1">
    <source>
        <dbReference type="ARBA" id="ARBA00004959"/>
    </source>
</evidence>
<dbReference type="GO" id="GO:0005975">
    <property type="term" value="P:carbohydrate metabolic process"/>
    <property type="evidence" value="ECO:0007669"/>
    <property type="project" value="InterPro"/>
</dbReference>
<evidence type="ECO:0000313" key="3">
    <source>
        <dbReference type="EMBL" id="KAK4344803.1"/>
    </source>
</evidence>
<dbReference type="InterPro" id="IPR006148">
    <property type="entry name" value="Glc/Gal-6P_isomerase"/>
</dbReference>
<proteinExistence type="predicted"/>
<gene>
    <name evidence="3" type="ORF">RND71_034979</name>
</gene>
<protein>
    <recommendedName>
        <fullName evidence="2">Glucosamine/galactosamine-6-phosphate isomerase domain-containing protein</fullName>
    </recommendedName>
</protein>
<sequence length="66" mass="7423">MATQKRKKKVLNFDSEEDVANALAKYTADLSEKFIKEKGSFTVVLSGGTLIDTMRKLVEPPYKRVS</sequence>
<dbReference type="Proteomes" id="UP001291623">
    <property type="component" value="Unassembled WGS sequence"/>
</dbReference>
<dbReference type="AlphaFoldDB" id="A0AAE1R489"/>
<evidence type="ECO:0000313" key="4">
    <source>
        <dbReference type="Proteomes" id="UP001291623"/>
    </source>
</evidence>
<dbReference type="SUPFAM" id="SSF100950">
    <property type="entry name" value="NagB/RpiA/CoA transferase-like"/>
    <property type="match status" value="1"/>
</dbReference>
<accession>A0AAE1R489</accession>
<reference evidence="3" key="1">
    <citation type="submission" date="2023-12" db="EMBL/GenBank/DDBJ databases">
        <title>Genome assembly of Anisodus tanguticus.</title>
        <authorList>
            <person name="Wang Y.-J."/>
        </authorList>
    </citation>
    <scope>NUCLEOTIDE SEQUENCE</scope>
    <source>
        <strain evidence="3">KB-2021</strain>
        <tissue evidence="3">Leaf</tissue>
    </source>
</reference>
<keyword evidence="4" id="KW-1185">Reference proteome</keyword>
<comment type="caution">
    <text evidence="3">The sequence shown here is derived from an EMBL/GenBank/DDBJ whole genome shotgun (WGS) entry which is preliminary data.</text>
</comment>
<organism evidence="3 4">
    <name type="scientific">Anisodus tanguticus</name>
    <dbReference type="NCBI Taxonomy" id="243964"/>
    <lineage>
        <taxon>Eukaryota</taxon>
        <taxon>Viridiplantae</taxon>
        <taxon>Streptophyta</taxon>
        <taxon>Embryophyta</taxon>
        <taxon>Tracheophyta</taxon>
        <taxon>Spermatophyta</taxon>
        <taxon>Magnoliopsida</taxon>
        <taxon>eudicotyledons</taxon>
        <taxon>Gunneridae</taxon>
        <taxon>Pentapetalae</taxon>
        <taxon>asterids</taxon>
        <taxon>lamiids</taxon>
        <taxon>Solanales</taxon>
        <taxon>Solanaceae</taxon>
        <taxon>Solanoideae</taxon>
        <taxon>Hyoscyameae</taxon>
        <taxon>Anisodus</taxon>
    </lineage>
</organism>
<evidence type="ECO:0000259" key="2">
    <source>
        <dbReference type="Pfam" id="PF01182"/>
    </source>
</evidence>
<dbReference type="PANTHER" id="PTHR11054">
    <property type="entry name" value="6-PHOSPHOGLUCONOLACTONASE"/>
    <property type="match status" value="1"/>
</dbReference>
<name>A0AAE1R489_9SOLA</name>
<dbReference type="InterPro" id="IPR037171">
    <property type="entry name" value="NagB/RpiA_transferase-like"/>
</dbReference>
<comment type="pathway">
    <text evidence="1">Carbohydrate degradation; pentose phosphate pathway.</text>
</comment>
<dbReference type="Pfam" id="PF01182">
    <property type="entry name" value="Glucosamine_iso"/>
    <property type="match status" value="1"/>
</dbReference>
<feature type="domain" description="Glucosamine/galactosamine-6-phosphate isomerase" evidence="2">
    <location>
        <begin position="15"/>
        <end position="59"/>
    </location>
</feature>